<feature type="transmembrane region" description="Helical" evidence="24">
    <location>
        <begin position="243"/>
        <end position="265"/>
    </location>
</feature>
<feature type="transmembrane region" description="Helical" evidence="24">
    <location>
        <begin position="488"/>
        <end position="512"/>
    </location>
</feature>
<evidence type="ECO:0000256" key="4">
    <source>
        <dbReference type="ARBA" id="ARBA00004554"/>
    </source>
</evidence>
<feature type="region of interest" description="Disordered" evidence="23">
    <location>
        <begin position="1"/>
        <end position="61"/>
    </location>
</feature>
<dbReference type="Gene3D" id="1.20.1250.20">
    <property type="entry name" value="MFS general substrate transporter like domains"/>
    <property type="match status" value="1"/>
</dbReference>
<evidence type="ECO:0000256" key="2">
    <source>
        <dbReference type="ARBA" id="ARBA00004424"/>
    </source>
</evidence>
<dbReference type="PANTHER" id="PTHR23507:SF2">
    <property type="entry name" value="PROTON-COUPLED FOLATE TRANSPORTER"/>
    <property type="match status" value="1"/>
</dbReference>
<dbReference type="GO" id="GO:0016324">
    <property type="term" value="C:apical plasma membrane"/>
    <property type="evidence" value="ECO:0007669"/>
    <property type="project" value="UniProtKB-SubCell"/>
</dbReference>
<evidence type="ECO:0000256" key="3">
    <source>
        <dbReference type="ARBA" id="ARBA00004496"/>
    </source>
</evidence>
<reference evidence="25" key="2">
    <citation type="submission" date="2025-09" db="UniProtKB">
        <authorList>
            <consortium name="Ensembl"/>
        </authorList>
    </citation>
    <scope>IDENTIFICATION</scope>
</reference>
<dbReference type="GO" id="GO:0016323">
    <property type="term" value="C:basolateral plasma membrane"/>
    <property type="evidence" value="ECO:0007669"/>
    <property type="project" value="UniProtKB-SubCell"/>
</dbReference>
<feature type="compositionally biased region" description="Basic and acidic residues" evidence="23">
    <location>
        <begin position="112"/>
        <end position="123"/>
    </location>
</feature>
<name>A0A8C4ND46_EPTBU</name>
<dbReference type="GO" id="GO:0010008">
    <property type="term" value="C:endosome membrane"/>
    <property type="evidence" value="ECO:0007669"/>
    <property type="project" value="UniProtKB-SubCell"/>
</dbReference>
<dbReference type="SUPFAM" id="SSF103473">
    <property type="entry name" value="MFS general substrate transporter"/>
    <property type="match status" value="1"/>
</dbReference>
<evidence type="ECO:0000256" key="1">
    <source>
        <dbReference type="ARBA" id="ARBA00004337"/>
    </source>
</evidence>
<dbReference type="GO" id="GO:0015293">
    <property type="term" value="F:symporter activity"/>
    <property type="evidence" value="ECO:0007669"/>
    <property type="project" value="UniProtKB-KW"/>
</dbReference>
<feature type="transmembrane region" description="Helical" evidence="24">
    <location>
        <begin position="305"/>
        <end position="326"/>
    </location>
</feature>
<evidence type="ECO:0000256" key="16">
    <source>
        <dbReference type="ARBA" id="ARBA00036193"/>
    </source>
</evidence>
<evidence type="ECO:0000313" key="25">
    <source>
        <dbReference type="Ensembl" id="ENSEBUP00000002515.1"/>
    </source>
</evidence>
<keyword evidence="12 24" id="KW-1133">Transmembrane helix</keyword>
<keyword evidence="26" id="KW-1185">Reference proteome</keyword>
<evidence type="ECO:0000256" key="12">
    <source>
        <dbReference type="ARBA" id="ARBA00022989"/>
    </source>
</evidence>
<feature type="compositionally biased region" description="Polar residues" evidence="23">
    <location>
        <begin position="20"/>
        <end position="41"/>
    </location>
</feature>
<comment type="similarity">
    <text evidence="18">Belongs to the major facilitator superfamily. SLC46A family.</text>
</comment>
<keyword evidence="14" id="KW-1015">Disulfide bond</keyword>
<keyword evidence="5" id="KW-0813">Transport</keyword>
<organism evidence="25 26">
    <name type="scientific">Eptatretus burgeri</name>
    <name type="common">Inshore hagfish</name>
    <dbReference type="NCBI Taxonomy" id="7764"/>
    <lineage>
        <taxon>Eukaryota</taxon>
        <taxon>Metazoa</taxon>
        <taxon>Chordata</taxon>
        <taxon>Craniata</taxon>
        <taxon>Vertebrata</taxon>
        <taxon>Cyclostomata</taxon>
        <taxon>Myxini</taxon>
        <taxon>Myxiniformes</taxon>
        <taxon>Myxinidae</taxon>
        <taxon>Eptatretinae</taxon>
        <taxon>Eptatretus</taxon>
    </lineage>
</organism>
<evidence type="ECO:0000256" key="22">
    <source>
        <dbReference type="ARBA" id="ARBA00047850"/>
    </source>
</evidence>
<keyword evidence="13 24" id="KW-0472">Membrane</keyword>
<comment type="catalytic activity">
    <reaction evidence="16">
        <text>(6S)-5-methyl-5,6,7,8-tetrahydrofolate(in) + H(+)(in) = (6S)-5-methyl-5,6,7,8-tetrahydrofolate(out) + H(+)(out)</text>
        <dbReference type="Rhea" id="RHEA:70167"/>
        <dbReference type="ChEBI" id="CHEBI:15378"/>
        <dbReference type="ChEBI" id="CHEBI:18608"/>
    </reaction>
</comment>
<sequence>MDEHNLSPAQDPQLLPFSHSPASHHQSNCSPSQFPTISACDSPSHSPSSPRRSPSLSLSSSASHSHACALPCMRQAPRSSSPIRPFSDPMSCCHRSRSPNLLPPSSPSLPRSARDSPGKDSKQPHFPCSPRTPFYRSCSLLHSPCIWLGSAPVIALAMFGLAVLGPLTTQYMFRVLAGDNMSNETEHNTCGNETTDSQLKVAEAEAARWNMWAGLAGGILSLISTPLVGAASDKWGRQPVMGLTLLGLIAQAAMTVAMIICNLPLPLVVVARASSGLLGDFSGLLAAGFAYEADNCSPARRAPHIAILEASLGMAGMVAGLSTGPWMKAYGLVGPAWVCLAAQLAALAYVCFGLVEPKPHTLQRISMEETDAVENDQSFSKHIGSDDLQDMGGWGIGREEKPINEMAENAAVLKIASDQTVVSHPIGQDLKGQRFLLSSLVGLFSSSNAPIPLAFLLVAFGVVVIVHFGAKDIFVVFEVAPPLCWSPLLVGLGSAAEHATYLTSLFILWMWTWSRKAGVEAREVEKTQLFKRNECADGTAEAVQTRETKLNVLMKCWCPSWSVMATFGLVSSAAGLVTIGQARSTPILFLGYALRFPAMMTTPLLRTEMSYLAGPHRHGALFAVVGCVESMSGLIASAAFGSIYSATVTTARGLPFMLGAAMLFLPGALIMGAAQLIPQKREELMPVTQEEPALSQHHSEVPDNKSS</sequence>
<keyword evidence="6" id="KW-1003">Cell membrane</keyword>
<evidence type="ECO:0000256" key="19">
    <source>
        <dbReference type="ARBA" id="ARBA00040650"/>
    </source>
</evidence>
<feature type="transmembrane region" description="Helical" evidence="24">
    <location>
        <begin position="332"/>
        <end position="355"/>
    </location>
</feature>
<evidence type="ECO:0000256" key="23">
    <source>
        <dbReference type="SAM" id="MobiDB-lite"/>
    </source>
</evidence>
<proteinExistence type="inferred from homology"/>
<reference evidence="25" key="1">
    <citation type="submission" date="2025-08" db="UniProtKB">
        <authorList>
            <consortium name="Ensembl"/>
        </authorList>
    </citation>
    <scope>IDENTIFICATION</scope>
</reference>
<comment type="catalytic activity">
    <reaction evidence="22">
        <text>methotrexate(in) + H(+)(in) = methotrexate(out) + H(+)(out)</text>
        <dbReference type="Rhea" id="RHEA:70163"/>
        <dbReference type="ChEBI" id="CHEBI:15378"/>
        <dbReference type="ChEBI" id="CHEBI:50681"/>
    </reaction>
</comment>
<feature type="transmembrane region" description="Helical" evidence="24">
    <location>
        <begin position="619"/>
        <end position="644"/>
    </location>
</feature>
<dbReference type="InterPro" id="IPR036259">
    <property type="entry name" value="MFS_trans_sf"/>
</dbReference>
<keyword evidence="7" id="KW-0963">Cytoplasm</keyword>
<keyword evidence="11" id="KW-0290">Folate-binding</keyword>
<comment type="catalytic activity">
    <reaction evidence="21">
        <text>pemetrexed(in) + H(+)(in) = pemetrexed(out) + H(+)(out)</text>
        <dbReference type="Rhea" id="RHEA:70171"/>
        <dbReference type="ChEBI" id="CHEBI:15378"/>
        <dbReference type="ChEBI" id="CHEBI:63724"/>
    </reaction>
</comment>
<evidence type="ECO:0000256" key="17">
    <source>
        <dbReference type="ARBA" id="ARBA00036250"/>
    </source>
</evidence>
<evidence type="ECO:0000256" key="6">
    <source>
        <dbReference type="ARBA" id="ARBA00022475"/>
    </source>
</evidence>
<evidence type="ECO:0000256" key="20">
    <source>
        <dbReference type="ARBA" id="ARBA00042514"/>
    </source>
</evidence>
<evidence type="ECO:0000256" key="21">
    <source>
        <dbReference type="ARBA" id="ARBA00047769"/>
    </source>
</evidence>
<dbReference type="GO" id="GO:0005542">
    <property type="term" value="F:folic acid binding"/>
    <property type="evidence" value="ECO:0007669"/>
    <property type="project" value="UniProtKB-KW"/>
</dbReference>
<evidence type="ECO:0000256" key="9">
    <source>
        <dbReference type="ARBA" id="ARBA00022753"/>
    </source>
</evidence>
<evidence type="ECO:0000256" key="18">
    <source>
        <dbReference type="ARBA" id="ARBA00038227"/>
    </source>
</evidence>
<dbReference type="Pfam" id="PF07690">
    <property type="entry name" value="MFS_1"/>
    <property type="match status" value="1"/>
</dbReference>
<evidence type="ECO:0000256" key="14">
    <source>
        <dbReference type="ARBA" id="ARBA00023157"/>
    </source>
</evidence>
<evidence type="ECO:0000256" key="15">
    <source>
        <dbReference type="ARBA" id="ARBA00023180"/>
    </source>
</evidence>
<keyword evidence="8 24" id="KW-0812">Transmembrane</keyword>
<evidence type="ECO:0000256" key="13">
    <source>
        <dbReference type="ARBA" id="ARBA00023136"/>
    </source>
</evidence>
<evidence type="ECO:0000256" key="24">
    <source>
        <dbReference type="SAM" id="Phobius"/>
    </source>
</evidence>
<protein>
    <recommendedName>
        <fullName evidence="19">Proton-coupled folate transporter</fullName>
    </recommendedName>
    <alternativeName>
        <fullName evidence="20">Solute carrier family 46 member 1</fullName>
    </alternativeName>
</protein>
<dbReference type="GeneTree" id="ENSGT00950000183096"/>
<evidence type="ECO:0000313" key="26">
    <source>
        <dbReference type="Proteomes" id="UP000694388"/>
    </source>
</evidence>
<dbReference type="Proteomes" id="UP000694388">
    <property type="component" value="Unplaced"/>
</dbReference>
<feature type="region of interest" description="Disordered" evidence="23">
    <location>
        <begin position="79"/>
        <end position="127"/>
    </location>
</feature>
<dbReference type="AlphaFoldDB" id="A0A8C4ND46"/>
<evidence type="ECO:0000256" key="7">
    <source>
        <dbReference type="ARBA" id="ARBA00022490"/>
    </source>
</evidence>
<accession>A0A8C4ND46</accession>
<keyword evidence="15" id="KW-0325">Glycoprotein</keyword>
<dbReference type="Ensembl" id="ENSEBUT00000002870.1">
    <property type="protein sequence ID" value="ENSEBUP00000002515.1"/>
    <property type="gene ID" value="ENSEBUG00000001948.1"/>
</dbReference>
<feature type="transmembrane region" description="Helical" evidence="24">
    <location>
        <begin position="145"/>
        <end position="164"/>
    </location>
</feature>
<evidence type="ECO:0000256" key="10">
    <source>
        <dbReference type="ARBA" id="ARBA00022847"/>
    </source>
</evidence>
<feature type="transmembrane region" description="Helical" evidence="24">
    <location>
        <begin position="656"/>
        <end position="677"/>
    </location>
</feature>
<feature type="transmembrane region" description="Helical" evidence="24">
    <location>
        <begin position="556"/>
        <end position="580"/>
    </location>
</feature>
<keyword evidence="9" id="KW-0967">Endosome</keyword>
<feature type="transmembrane region" description="Helical" evidence="24">
    <location>
        <begin position="440"/>
        <end position="468"/>
    </location>
</feature>
<dbReference type="InterPro" id="IPR011701">
    <property type="entry name" value="MFS"/>
</dbReference>
<comment type="catalytic activity">
    <reaction evidence="17">
        <text>folate(in) + H(+)(in) = folate(out) + H(+)(out)</text>
        <dbReference type="Rhea" id="RHEA:70159"/>
        <dbReference type="ChEBI" id="CHEBI:15378"/>
        <dbReference type="ChEBI" id="CHEBI:62501"/>
    </reaction>
</comment>
<evidence type="ECO:0000256" key="11">
    <source>
        <dbReference type="ARBA" id="ARBA00022954"/>
    </source>
</evidence>
<evidence type="ECO:0000256" key="8">
    <source>
        <dbReference type="ARBA" id="ARBA00022692"/>
    </source>
</evidence>
<keyword evidence="10" id="KW-0769">Symport</keyword>
<feature type="region of interest" description="Disordered" evidence="23">
    <location>
        <begin position="686"/>
        <end position="707"/>
    </location>
</feature>
<dbReference type="OMA" id="FIMHISC"/>
<dbReference type="PANTHER" id="PTHR23507">
    <property type="entry name" value="ZGC:174356"/>
    <property type="match status" value="1"/>
</dbReference>
<feature type="compositionally biased region" description="Basic and acidic residues" evidence="23">
    <location>
        <begin position="697"/>
        <end position="707"/>
    </location>
</feature>
<feature type="transmembrane region" description="Helical" evidence="24">
    <location>
        <begin position="209"/>
        <end position="231"/>
    </location>
</feature>
<comment type="subcellular location">
    <subcellularLocation>
        <location evidence="2">Apical cell membrane</location>
        <topology evidence="2">Multi-pass membrane protein</topology>
    </subcellularLocation>
    <subcellularLocation>
        <location evidence="4">Basolateral cell membrane</location>
        <topology evidence="4">Multi-pass membrane protein</topology>
    </subcellularLocation>
    <subcellularLocation>
        <location evidence="3">Cytoplasm</location>
    </subcellularLocation>
    <subcellularLocation>
        <location evidence="1">Endosome membrane</location>
        <topology evidence="1">Multi-pass membrane protein</topology>
    </subcellularLocation>
</comment>
<feature type="compositionally biased region" description="Low complexity" evidence="23">
    <location>
        <begin position="42"/>
        <end position="61"/>
    </location>
</feature>
<evidence type="ECO:0000256" key="5">
    <source>
        <dbReference type="ARBA" id="ARBA00022448"/>
    </source>
</evidence>